<organism evidence="1 2">
    <name type="scientific">Brachionus plicatilis</name>
    <name type="common">Marine rotifer</name>
    <name type="synonym">Brachionus muelleri</name>
    <dbReference type="NCBI Taxonomy" id="10195"/>
    <lineage>
        <taxon>Eukaryota</taxon>
        <taxon>Metazoa</taxon>
        <taxon>Spiralia</taxon>
        <taxon>Gnathifera</taxon>
        <taxon>Rotifera</taxon>
        <taxon>Eurotatoria</taxon>
        <taxon>Monogononta</taxon>
        <taxon>Pseudotrocha</taxon>
        <taxon>Ploima</taxon>
        <taxon>Brachionidae</taxon>
        <taxon>Brachionus</taxon>
    </lineage>
</organism>
<keyword evidence="2" id="KW-1185">Reference proteome</keyword>
<dbReference type="AlphaFoldDB" id="A0A3M7PY06"/>
<protein>
    <submittedName>
        <fullName evidence="1">Uncharacterized protein</fullName>
    </submittedName>
</protein>
<dbReference type="EMBL" id="REGN01008306">
    <property type="protein sequence ID" value="RNA03903.1"/>
    <property type="molecule type" value="Genomic_DNA"/>
</dbReference>
<name>A0A3M7PY06_BRAPC</name>
<dbReference type="Proteomes" id="UP000276133">
    <property type="component" value="Unassembled WGS sequence"/>
</dbReference>
<gene>
    <name evidence="1" type="ORF">BpHYR1_054409</name>
</gene>
<sequence length="84" mass="10070">MYLKGEEENMRSKKEMLTKLLIFILYYIVQRFICGITCKEKELDCPNPNSFQYEISHFYHNSYPCNVSITYIELDLYHLCLANT</sequence>
<comment type="caution">
    <text evidence="1">The sequence shown here is derived from an EMBL/GenBank/DDBJ whole genome shotgun (WGS) entry which is preliminary data.</text>
</comment>
<evidence type="ECO:0000313" key="2">
    <source>
        <dbReference type="Proteomes" id="UP000276133"/>
    </source>
</evidence>
<proteinExistence type="predicted"/>
<accession>A0A3M7PY06</accession>
<evidence type="ECO:0000313" key="1">
    <source>
        <dbReference type="EMBL" id="RNA03903.1"/>
    </source>
</evidence>
<reference evidence="1 2" key="1">
    <citation type="journal article" date="2018" name="Sci. Rep.">
        <title>Genomic signatures of local adaptation to the degree of environmental predictability in rotifers.</title>
        <authorList>
            <person name="Franch-Gras L."/>
            <person name="Hahn C."/>
            <person name="Garcia-Roger E.M."/>
            <person name="Carmona M.J."/>
            <person name="Serra M."/>
            <person name="Gomez A."/>
        </authorList>
    </citation>
    <scope>NUCLEOTIDE SEQUENCE [LARGE SCALE GENOMIC DNA]</scope>
    <source>
        <strain evidence="1">HYR1</strain>
    </source>
</reference>